<evidence type="ECO:0000256" key="8">
    <source>
        <dbReference type="SAM" id="MobiDB-lite"/>
    </source>
</evidence>
<evidence type="ECO:0000313" key="11">
    <source>
        <dbReference type="Proteomes" id="UP000801428"/>
    </source>
</evidence>
<feature type="region of interest" description="Disordered" evidence="8">
    <location>
        <begin position="173"/>
        <end position="204"/>
    </location>
</feature>
<dbReference type="PANTHER" id="PTHR22884">
    <property type="entry name" value="SET DOMAIN PROTEINS"/>
    <property type="match status" value="1"/>
</dbReference>
<feature type="compositionally biased region" description="Polar residues" evidence="8">
    <location>
        <begin position="1"/>
        <end position="12"/>
    </location>
</feature>
<dbReference type="EMBL" id="SWKU01000045">
    <property type="protein sequence ID" value="KAF2993973.1"/>
    <property type="molecule type" value="Genomic_DNA"/>
</dbReference>
<name>A0A9P4T4G6_CURKU</name>
<dbReference type="GO" id="GO:0005634">
    <property type="term" value="C:nucleus"/>
    <property type="evidence" value="ECO:0007669"/>
    <property type="project" value="UniProtKB-SubCell"/>
</dbReference>
<keyword evidence="5" id="KW-0808">Transferase</keyword>
<dbReference type="GO" id="GO:0008168">
    <property type="term" value="F:methyltransferase activity"/>
    <property type="evidence" value="ECO:0007669"/>
    <property type="project" value="UniProtKB-KW"/>
</dbReference>
<dbReference type="PROSITE" id="PS50280">
    <property type="entry name" value="SET"/>
    <property type="match status" value="1"/>
</dbReference>
<evidence type="ECO:0000256" key="2">
    <source>
        <dbReference type="ARBA" id="ARBA00004286"/>
    </source>
</evidence>
<dbReference type="OrthoDB" id="308383at2759"/>
<keyword evidence="11" id="KW-1185">Reference proteome</keyword>
<dbReference type="Proteomes" id="UP000801428">
    <property type="component" value="Unassembled WGS sequence"/>
</dbReference>
<dbReference type="InterPro" id="IPR001214">
    <property type="entry name" value="SET_dom"/>
</dbReference>
<dbReference type="GO" id="GO:0032259">
    <property type="term" value="P:methylation"/>
    <property type="evidence" value="ECO:0007669"/>
    <property type="project" value="UniProtKB-KW"/>
</dbReference>
<keyword evidence="4" id="KW-0489">Methyltransferase</keyword>
<keyword evidence="6" id="KW-0949">S-adenosyl-L-methionine</keyword>
<feature type="domain" description="SET" evidence="9">
    <location>
        <begin position="17"/>
        <end position="152"/>
    </location>
</feature>
<feature type="region of interest" description="Disordered" evidence="8">
    <location>
        <begin position="1"/>
        <end position="29"/>
    </location>
</feature>
<dbReference type="GO" id="GO:0005694">
    <property type="term" value="C:chromosome"/>
    <property type="evidence" value="ECO:0007669"/>
    <property type="project" value="UniProtKB-SubCell"/>
</dbReference>
<feature type="compositionally biased region" description="Basic and acidic residues" evidence="8">
    <location>
        <begin position="173"/>
        <end position="193"/>
    </location>
</feature>
<organism evidence="10 11">
    <name type="scientific">Curvularia kusanoi</name>
    <name type="common">Cochliobolus kusanoi</name>
    <dbReference type="NCBI Taxonomy" id="90978"/>
    <lineage>
        <taxon>Eukaryota</taxon>
        <taxon>Fungi</taxon>
        <taxon>Dikarya</taxon>
        <taxon>Ascomycota</taxon>
        <taxon>Pezizomycotina</taxon>
        <taxon>Dothideomycetes</taxon>
        <taxon>Pleosporomycetidae</taxon>
        <taxon>Pleosporales</taxon>
        <taxon>Pleosporineae</taxon>
        <taxon>Pleosporaceae</taxon>
        <taxon>Curvularia</taxon>
    </lineage>
</organism>
<dbReference type="AlphaFoldDB" id="A0A9P4T4G6"/>
<keyword evidence="3" id="KW-0158">Chromosome</keyword>
<dbReference type="SMART" id="SM00317">
    <property type="entry name" value="SET"/>
    <property type="match status" value="1"/>
</dbReference>
<evidence type="ECO:0000256" key="7">
    <source>
        <dbReference type="ARBA" id="ARBA00023242"/>
    </source>
</evidence>
<dbReference type="Gene3D" id="2.170.270.10">
    <property type="entry name" value="SET domain"/>
    <property type="match status" value="1"/>
</dbReference>
<proteinExistence type="predicted"/>
<evidence type="ECO:0000256" key="4">
    <source>
        <dbReference type="ARBA" id="ARBA00022603"/>
    </source>
</evidence>
<keyword evidence="7" id="KW-0539">Nucleus</keyword>
<dbReference type="InterPro" id="IPR050777">
    <property type="entry name" value="SET2_Histone-Lys_MeTrsfase"/>
</dbReference>
<evidence type="ECO:0000256" key="1">
    <source>
        <dbReference type="ARBA" id="ARBA00004123"/>
    </source>
</evidence>
<dbReference type="Pfam" id="PF00856">
    <property type="entry name" value="SET"/>
    <property type="match status" value="1"/>
</dbReference>
<dbReference type="InterPro" id="IPR046341">
    <property type="entry name" value="SET_dom_sf"/>
</dbReference>
<sequence>MSDAEITTSEKSPINEAPAESVEDSQDRGVGAFTKTPIKRHDVLGWYSGEITPKGTTGSDYKLSLDIGKAPSKDVANHGPHSLRLERSSNGEWIAEEVTIDAKKYGNWTRFINHSCKPNTAFAAARIGSTRIMVIKALQNVDANTELTISYGEGYFRKVVCLCGAEDCLQKKKDENKRKRKDGNEQKANDGNKQKAKAGASKKG</sequence>
<dbReference type="SUPFAM" id="SSF82199">
    <property type="entry name" value="SET domain"/>
    <property type="match status" value="1"/>
</dbReference>
<comment type="subcellular location">
    <subcellularLocation>
        <location evidence="2">Chromosome</location>
    </subcellularLocation>
    <subcellularLocation>
        <location evidence="1">Nucleus</location>
    </subcellularLocation>
</comment>
<reference evidence="10" key="1">
    <citation type="submission" date="2019-04" db="EMBL/GenBank/DDBJ databases">
        <title>Sequencing of skin fungus with MAO and IRED activity.</title>
        <authorList>
            <person name="Marsaioli A.J."/>
            <person name="Bonatto J.M.C."/>
            <person name="Reis Junior O."/>
        </authorList>
    </citation>
    <scope>NUCLEOTIDE SEQUENCE</scope>
    <source>
        <strain evidence="10">30M1</strain>
    </source>
</reference>
<protein>
    <recommendedName>
        <fullName evidence="9">SET domain-containing protein</fullName>
    </recommendedName>
</protein>
<evidence type="ECO:0000256" key="3">
    <source>
        <dbReference type="ARBA" id="ARBA00022454"/>
    </source>
</evidence>
<evidence type="ECO:0000256" key="6">
    <source>
        <dbReference type="ARBA" id="ARBA00022691"/>
    </source>
</evidence>
<feature type="compositionally biased region" description="Basic residues" evidence="8">
    <location>
        <begin position="194"/>
        <end position="204"/>
    </location>
</feature>
<comment type="caution">
    <text evidence="10">The sequence shown here is derived from an EMBL/GenBank/DDBJ whole genome shotgun (WGS) entry which is preliminary data.</text>
</comment>
<evidence type="ECO:0000256" key="5">
    <source>
        <dbReference type="ARBA" id="ARBA00022679"/>
    </source>
</evidence>
<gene>
    <name evidence="10" type="ORF">E8E13_000958</name>
</gene>
<accession>A0A9P4T4G6</accession>
<evidence type="ECO:0000313" key="10">
    <source>
        <dbReference type="EMBL" id="KAF2993973.1"/>
    </source>
</evidence>
<evidence type="ECO:0000259" key="9">
    <source>
        <dbReference type="PROSITE" id="PS50280"/>
    </source>
</evidence>